<feature type="domain" description="Nudix hydrolase" evidence="8">
    <location>
        <begin position="39"/>
        <end position="170"/>
    </location>
</feature>
<evidence type="ECO:0000256" key="7">
    <source>
        <dbReference type="ARBA" id="ARBA00032272"/>
    </source>
</evidence>
<evidence type="ECO:0000256" key="5">
    <source>
        <dbReference type="ARBA" id="ARBA00022801"/>
    </source>
</evidence>
<dbReference type="Pfam" id="PF00293">
    <property type="entry name" value="NUDIX"/>
    <property type="match status" value="1"/>
</dbReference>
<dbReference type="InterPro" id="IPR000086">
    <property type="entry name" value="NUDIX_hydrolase_dom"/>
</dbReference>
<evidence type="ECO:0000313" key="10">
    <source>
        <dbReference type="EMBL" id="UTG75243.1"/>
    </source>
</evidence>
<dbReference type="FunFam" id="3.90.79.10:FF:000024">
    <property type="entry name" value="ADP-ribose pyrophosphatase"/>
    <property type="match status" value="1"/>
</dbReference>
<gene>
    <name evidence="10" type="ORF">KCG53_08330</name>
    <name evidence="9" type="ORF">KCG56_02695</name>
</gene>
<dbReference type="EMBL" id="CP073116">
    <property type="protein sequence ID" value="UTG72374.1"/>
    <property type="molecule type" value="Genomic_DNA"/>
</dbReference>
<evidence type="ECO:0000313" key="9">
    <source>
        <dbReference type="EMBL" id="UTG72374.1"/>
    </source>
</evidence>
<dbReference type="RefSeq" id="WP_070646807.1">
    <property type="nucleotide sequence ID" value="NZ_CAUJPS010000006.1"/>
</dbReference>
<dbReference type="GO" id="GO:0005829">
    <property type="term" value="C:cytosol"/>
    <property type="evidence" value="ECO:0007669"/>
    <property type="project" value="TreeGrafter"/>
</dbReference>
<protein>
    <recommendedName>
        <fullName evidence="4">GDP-mannose pyrophosphatase</fullName>
    </recommendedName>
    <alternativeName>
        <fullName evidence="6">GDP-mannose hydrolase</fullName>
    </alternativeName>
    <alternativeName>
        <fullName evidence="7">GDPMK</fullName>
    </alternativeName>
</protein>
<dbReference type="EMBL" id="CP073118">
    <property type="protein sequence ID" value="UTG75243.1"/>
    <property type="molecule type" value="Genomic_DNA"/>
</dbReference>
<dbReference type="Proteomes" id="UP001057305">
    <property type="component" value="Chromosome"/>
</dbReference>
<dbReference type="GO" id="GO:0019693">
    <property type="term" value="P:ribose phosphate metabolic process"/>
    <property type="evidence" value="ECO:0007669"/>
    <property type="project" value="TreeGrafter"/>
</dbReference>
<evidence type="ECO:0000256" key="4">
    <source>
        <dbReference type="ARBA" id="ARBA00016377"/>
    </source>
</evidence>
<evidence type="ECO:0000256" key="2">
    <source>
        <dbReference type="ARBA" id="ARBA00001946"/>
    </source>
</evidence>
<dbReference type="PROSITE" id="PS51462">
    <property type="entry name" value="NUDIX"/>
    <property type="match status" value="1"/>
</dbReference>
<name>A0A4D7WUC1_NEISU</name>
<accession>A0A4D7WUC1</accession>
<comment type="catalytic activity">
    <reaction evidence="1">
        <text>GDP-alpha-D-mannose + H2O = alpha-D-mannose 1-phosphate + GMP + 2 H(+)</text>
        <dbReference type="Rhea" id="RHEA:27978"/>
        <dbReference type="ChEBI" id="CHEBI:15377"/>
        <dbReference type="ChEBI" id="CHEBI:15378"/>
        <dbReference type="ChEBI" id="CHEBI:57527"/>
        <dbReference type="ChEBI" id="CHEBI:58115"/>
        <dbReference type="ChEBI" id="CHEBI:58409"/>
    </reaction>
</comment>
<dbReference type="Gene3D" id="3.90.79.10">
    <property type="entry name" value="Nucleoside Triphosphate Pyrophosphohydrolase"/>
    <property type="match status" value="1"/>
</dbReference>
<reference evidence="9" key="1">
    <citation type="submission" date="2021-04" db="EMBL/GenBank/DDBJ databases">
        <title>Characterizing Neisseria spp. as novel respiratory pathobionts in bronchiectasis.</title>
        <authorList>
            <person name="Li L."/>
            <person name="Mac Aogain M."/>
            <person name="Xu T."/>
            <person name="Jaggi T.K."/>
            <person name="Chan L.Y."/>
            <person name="Keir H.R."/>
            <person name="Dicker A.J."/>
            <person name="Qu J."/>
            <person name="Liu Y."/>
            <person name="Chen H.S."/>
            <person name="Koh M.S."/>
            <person name="Ong T.H."/>
            <person name="Lim A.Y.H."/>
            <person name="Abisheganaden J."/>
            <person name="Low T.B."/>
            <person name="Oliver B.G."/>
            <person name="Tan N.S."/>
            <person name="Fang M."/>
            <person name="Chalmers J.D."/>
            <person name="Chotirmall S.H."/>
        </authorList>
    </citation>
    <scope>NUCLEOTIDE SEQUENCE</scope>
    <source>
        <strain evidence="10">CG0073</strain>
        <strain evidence="9">TT0073</strain>
    </source>
</reference>
<dbReference type="GeneID" id="49949788"/>
<evidence type="ECO:0000313" key="11">
    <source>
        <dbReference type="Proteomes" id="UP001057305"/>
    </source>
</evidence>
<comment type="cofactor">
    <cofactor evidence="2">
        <name>Mg(2+)</name>
        <dbReference type="ChEBI" id="CHEBI:18420"/>
    </cofactor>
</comment>
<sequence length="178" mass="19954">MDLKETKLSSEPIYEGSFVTISRDRVRLPNGNESQRVVIRHPGAACVLAETEDGKVVLVRQWRYAADQATLELPAGKLDVADEDPAECALRELAEETPYVADSVKLLYSFYTAVGFCDEKMYLYQAQGVRLGSELSNDEDEITETVLMSKEEVRNALANDEIKDGKTLIGLQYWLTQN</sequence>
<dbReference type="AlphaFoldDB" id="A0A4D7WUC1"/>
<dbReference type="GO" id="GO:0006753">
    <property type="term" value="P:nucleoside phosphate metabolic process"/>
    <property type="evidence" value="ECO:0007669"/>
    <property type="project" value="TreeGrafter"/>
</dbReference>
<dbReference type="SUPFAM" id="SSF55811">
    <property type="entry name" value="Nudix"/>
    <property type="match status" value="1"/>
</dbReference>
<dbReference type="Proteomes" id="UP001057336">
    <property type="component" value="Chromosome"/>
</dbReference>
<dbReference type="PANTHER" id="PTHR11839">
    <property type="entry name" value="UDP/ADP-SUGAR PYROPHOSPHATASE"/>
    <property type="match status" value="1"/>
</dbReference>
<evidence type="ECO:0000256" key="6">
    <source>
        <dbReference type="ARBA" id="ARBA00032162"/>
    </source>
</evidence>
<organism evidence="9 11">
    <name type="scientific">Neisseria subflava</name>
    <dbReference type="NCBI Taxonomy" id="28449"/>
    <lineage>
        <taxon>Bacteria</taxon>
        <taxon>Pseudomonadati</taxon>
        <taxon>Pseudomonadota</taxon>
        <taxon>Betaproteobacteria</taxon>
        <taxon>Neisseriales</taxon>
        <taxon>Neisseriaceae</taxon>
        <taxon>Neisseria</taxon>
    </lineage>
</organism>
<dbReference type="CDD" id="cd03424">
    <property type="entry name" value="NUDIX_ADPRase_Nudt5_UGPPase_Nudt14"/>
    <property type="match status" value="1"/>
</dbReference>
<comment type="similarity">
    <text evidence="3">Belongs to the Nudix hydrolase family. NudK subfamily.</text>
</comment>
<keyword evidence="5 9" id="KW-0378">Hydrolase</keyword>
<dbReference type="PANTHER" id="PTHR11839:SF18">
    <property type="entry name" value="NUDIX HYDROLASE DOMAIN-CONTAINING PROTEIN"/>
    <property type="match status" value="1"/>
</dbReference>
<dbReference type="GO" id="GO:0016787">
    <property type="term" value="F:hydrolase activity"/>
    <property type="evidence" value="ECO:0007669"/>
    <property type="project" value="UniProtKB-KW"/>
</dbReference>
<evidence type="ECO:0000256" key="3">
    <source>
        <dbReference type="ARBA" id="ARBA00007275"/>
    </source>
</evidence>
<evidence type="ECO:0000259" key="8">
    <source>
        <dbReference type="PROSITE" id="PS51462"/>
    </source>
</evidence>
<proteinExistence type="inferred from homology"/>
<dbReference type="InterPro" id="IPR015797">
    <property type="entry name" value="NUDIX_hydrolase-like_dom_sf"/>
</dbReference>
<evidence type="ECO:0000256" key="1">
    <source>
        <dbReference type="ARBA" id="ARBA00000847"/>
    </source>
</evidence>